<proteinExistence type="predicted"/>
<comment type="caution">
    <text evidence="2">The sequence shown here is derived from an EMBL/GenBank/DDBJ whole genome shotgun (WGS) entry which is preliminary data.</text>
</comment>
<sequence>MPPAASKELGNYTTRSKGATHDATKLAQDKAGTKRAGGESVVEAAVELDRTAREIALEAGVIRLCKTRRITWEWQRPTQLLQYETLVCSVSALDQAPTRVVHFEYNCGQRGW</sequence>
<dbReference type="Proteomes" id="UP001480595">
    <property type="component" value="Unassembled WGS sequence"/>
</dbReference>
<feature type="compositionally biased region" description="Basic and acidic residues" evidence="1">
    <location>
        <begin position="19"/>
        <end position="32"/>
    </location>
</feature>
<evidence type="ECO:0000256" key="1">
    <source>
        <dbReference type="SAM" id="MobiDB-lite"/>
    </source>
</evidence>
<evidence type="ECO:0000313" key="3">
    <source>
        <dbReference type="Proteomes" id="UP001480595"/>
    </source>
</evidence>
<dbReference type="RefSeq" id="XP_066707592.1">
    <property type="nucleotide sequence ID" value="XM_066866678.1"/>
</dbReference>
<dbReference type="EMBL" id="JAQQWL010000018">
    <property type="protein sequence ID" value="KAK8036774.1"/>
    <property type="molecule type" value="Genomic_DNA"/>
</dbReference>
<reference evidence="2 3" key="1">
    <citation type="submission" date="2023-01" db="EMBL/GenBank/DDBJ databases">
        <title>Analysis of 21 Apiospora genomes using comparative genomics revels a genus with tremendous synthesis potential of carbohydrate active enzymes and secondary metabolites.</title>
        <authorList>
            <person name="Sorensen T."/>
        </authorList>
    </citation>
    <scope>NUCLEOTIDE SEQUENCE [LARGE SCALE GENOMIC DNA]</scope>
    <source>
        <strain evidence="2 3">CBS 135458</strain>
    </source>
</reference>
<accession>A0ABR1SR21</accession>
<keyword evidence="3" id="KW-1185">Reference proteome</keyword>
<evidence type="ECO:0000313" key="2">
    <source>
        <dbReference type="EMBL" id="KAK8036774.1"/>
    </source>
</evidence>
<organism evidence="2 3">
    <name type="scientific">Apiospora phragmitis</name>
    <dbReference type="NCBI Taxonomy" id="2905665"/>
    <lineage>
        <taxon>Eukaryota</taxon>
        <taxon>Fungi</taxon>
        <taxon>Dikarya</taxon>
        <taxon>Ascomycota</taxon>
        <taxon>Pezizomycotina</taxon>
        <taxon>Sordariomycetes</taxon>
        <taxon>Xylariomycetidae</taxon>
        <taxon>Amphisphaeriales</taxon>
        <taxon>Apiosporaceae</taxon>
        <taxon>Apiospora</taxon>
    </lineage>
</organism>
<feature type="region of interest" description="Disordered" evidence="1">
    <location>
        <begin position="1"/>
        <end position="34"/>
    </location>
</feature>
<gene>
    <name evidence="2" type="ORF">PG994_015271</name>
</gene>
<dbReference type="GeneID" id="92099743"/>
<name>A0ABR1SR21_9PEZI</name>
<protein>
    <submittedName>
        <fullName evidence="2">Uncharacterized protein</fullName>
    </submittedName>
</protein>